<dbReference type="PROSITE" id="PS50943">
    <property type="entry name" value="HTH_CROC1"/>
    <property type="match status" value="1"/>
</dbReference>
<organism evidence="2">
    <name type="scientific">marine sediment metagenome</name>
    <dbReference type="NCBI Taxonomy" id="412755"/>
    <lineage>
        <taxon>unclassified sequences</taxon>
        <taxon>metagenomes</taxon>
        <taxon>ecological metagenomes</taxon>
    </lineage>
</organism>
<reference evidence="2" key="1">
    <citation type="journal article" date="2014" name="Front. Microbiol.">
        <title>High frequency of phylogenetically diverse reductive dehalogenase-homologous genes in deep subseafloor sedimentary metagenomes.</title>
        <authorList>
            <person name="Kawai M."/>
            <person name="Futagami T."/>
            <person name="Toyoda A."/>
            <person name="Takaki Y."/>
            <person name="Nishi S."/>
            <person name="Hori S."/>
            <person name="Arai W."/>
            <person name="Tsubouchi T."/>
            <person name="Morono Y."/>
            <person name="Uchiyama I."/>
            <person name="Ito T."/>
            <person name="Fujiyama A."/>
            <person name="Inagaki F."/>
            <person name="Takami H."/>
        </authorList>
    </citation>
    <scope>NUCLEOTIDE SEQUENCE</scope>
    <source>
        <strain evidence="2">Expedition CK06-06</strain>
    </source>
</reference>
<dbReference type="AlphaFoldDB" id="X1G8I2"/>
<sequence>MKYSNKPFPKALKEIMEKKDIVHRKLAAKTNFSFSYFCVLKKRKKHPPVETIKKIASGLGIPPEYFLEYRINKLVELLMDNPAAADDVFDFAMELVNDNIEVSEKGFIKYYPGTSKAT</sequence>
<dbReference type="EMBL" id="BARU01011096">
    <property type="protein sequence ID" value="GAH41125.1"/>
    <property type="molecule type" value="Genomic_DNA"/>
</dbReference>
<dbReference type="InterPro" id="IPR010982">
    <property type="entry name" value="Lambda_DNA-bd_dom_sf"/>
</dbReference>
<dbReference type="GO" id="GO:0003677">
    <property type="term" value="F:DNA binding"/>
    <property type="evidence" value="ECO:0007669"/>
    <property type="project" value="InterPro"/>
</dbReference>
<proteinExistence type="predicted"/>
<protein>
    <recommendedName>
        <fullName evidence="1">HTH cro/C1-type domain-containing protein</fullName>
    </recommendedName>
</protein>
<evidence type="ECO:0000259" key="1">
    <source>
        <dbReference type="PROSITE" id="PS50943"/>
    </source>
</evidence>
<dbReference type="SUPFAM" id="SSF47413">
    <property type="entry name" value="lambda repressor-like DNA-binding domains"/>
    <property type="match status" value="1"/>
</dbReference>
<evidence type="ECO:0000313" key="2">
    <source>
        <dbReference type="EMBL" id="GAH41125.1"/>
    </source>
</evidence>
<feature type="domain" description="HTH cro/C1-type" evidence="1">
    <location>
        <begin position="12"/>
        <end position="66"/>
    </location>
</feature>
<dbReference type="CDD" id="cd00093">
    <property type="entry name" value="HTH_XRE"/>
    <property type="match status" value="1"/>
</dbReference>
<dbReference type="Gene3D" id="1.10.260.40">
    <property type="entry name" value="lambda repressor-like DNA-binding domains"/>
    <property type="match status" value="1"/>
</dbReference>
<accession>X1G8I2</accession>
<dbReference type="InterPro" id="IPR001387">
    <property type="entry name" value="Cro/C1-type_HTH"/>
</dbReference>
<comment type="caution">
    <text evidence="2">The sequence shown here is derived from an EMBL/GenBank/DDBJ whole genome shotgun (WGS) entry which is preliminary data.</text>
</comment>
<name>X1G8I2_9ZZZZ</name>
<gene>
    <name evidence="2" type="ORF">S03H2_20935</name>
</gene>